<evidence type="ECO:0000256" key="2">
    <source>
        <dbReference type="SAM" id="MobiDB-lite"/>
    </source>
</evidence>
<evidence type="ECO:0000313" key="4">
    <source>
        <dbReference type="Proteomes" id="UP000017981"/>
    </source>
</evidence>
<feature type="compositionally biased region" description="Polar residues" evidence="2">
    <location>
        <begin position="19"/>
        <end position="30"/>
    </location>
</feature>
<keyword evidence="3" id="KW-0966">Cell projection</keyword>
<dbReference type="EMBL" id="CAQL01000895">
    <property type="protein sequence ID" value="CCQ57781.1"/>
    <property type="molecule type" value="Genomic_DNA"/>
</dbReference>
<organism evidence="3 4">
    <name type="scientific">Crocosphaera watsonii WH 0005</name>
    <dbReference type="NCBI Taxonomy" id="423472"/>
    <lineage>
        <taxon>Bacteria</taxon>
        <taxon>Bacillati</taxon>
        <taxon>Cyanobacteriota</taxon>
        <taxon>Cyanophyceae</taxon>
        <taxon>Oscillatoriophycideae</taxon>
        <taxon>Chroococcales</taxon>
        <taxon>Aphanothecaceae</taxon>
        <taxon>Crocosphaera</taxon>
    </lineage>
</organism>
<proteinExistence type="predicted"/>
<keyword evidence="1" id="KW-0732">Signal</keyword>
<dbReference type="Proteomes" id="UP000017981">
    <property type="component" value="Unassembled WGS sequence"/>
</dbReference>
<dbReference type="InterPro" id="IPR013517">
    <property type="entry name" value="FG-GAP"/>
</dbReference>
<name>T2IVW0_CROWT</name>
<dbReference type="RefSeq" id="WP_021833626.1">
    <property type="nucleotide sequence ID" value="NZ_CAQL01000895.1"/>
</dbReference>
<dbReference type="Gene3D" id="2.130.10.130">
    <property type="entry name" value="Integrin alpha, N-terminal"/>
    <property type="match status" value="1"/>
</dbReference>
<feature type="region of interest" description="Disordered" evidence="2">
    <location>
        <begin position="1"/>
        <end position="30"/>
    </location>
</feature>
<dbReference type="InterPro" id="IPR028994">
    <property type="entry name" value="Integrin_alpha_N"/>
</dbReference>
<dbReference type="Pfam" id="PF01839">
    <property type="entry name" value="FG-GAP"/>
    <property type="match status" value="1"/>
</dbReference>
<gene>
    <name evidence="3" type="ORF">CWATWH0005_2660</name>
</gene>
<reference evidence="3 4" key="2">
    <citation type="submission" date="2013-09" db="EMBL/GenBank/DDBJ databases">
        <title>Whole genome comparison of six Crocosphaera watsonii strains with differing phenotypes.</title>
        <authorList>
            <person name="Bench S.R."/>
            <person name="Heller P."/>
            <person name="Frank I."/>
            <person name="Arciniega M."/>
            <person name="Shilova I.N."/>
            <person name="Zehr J.P."/>
        </authorList>
    </citation>
    <scope>NUCLEOTIDE SEQUENCE [LARGE SCALE GENOMIC DNA]</scope>
    <source>
        <strain evidence="3 4">WH 0005</strain>
    </source>
</reference>
<keyword evidence="3" id="KW-0282">Flagellum</keyword>
<evidence type="ECO:0000313" key="3">
    <source>
        <dbReference type="EMBL" id="CCQ57781.1"/>
    </source>
</evidence>
<dbReference type="PANTHER" id="PTHR23221">
    <property type="entry name" value="GLYCOSYLPHOSPHATIDYLINOSITOL PHOSPHOLIPASE D"/>
    <property type="match status" value="1"/>
</dbReference>
<keyword evidence="3" id="KW-0969">Cilium</keyword>
<sequence length="281" mass="29866">MDFSGTNPNPLEGVEGLITDTNSNPLESIPNNSQQLPSLNIAAVENLDIDGNLVIEPQDYNLINLFAAGLDQAEFEFLLDNFSNDLLGVGATRTDADAILGYLNETKDTLLDIDNNNVVESQDYNLINLSAAGLDEAEFDFLLNNFSNDLLGDGARRTDAPSIIARLEEISNLIEPEPEPELNLSDLNGSNGFVINGIDSYDFSGTARSAGDINGDGFDDILIGADDADPNGNSRAGESYIVFGSASGFSASLELSSLDGSNGFVINGIDRNDSLPGFLTN</sequence>
<accession>T2IVW0</accession>
<dbReference type="SUPFAM" id="SSF69318">
    <property type="entry name" value="Integrin alpha N-terminal domain"/>
    <property type="match status" value="1"/>
</dbReference>
<comment type="caution">
    <text evidence="3">The sequence shown here is derived from an EMBL/GenBank/DDBJ whole genome shotgun (WGS) entry which is preliminary data.</text>
</comment>
<reference evidence="3 4" key="1">
    <citation type="submission" date="2013-01" db="EMBL/GenBank/DDBJ databases">
        <authorList>
            <person name="Bench S."/>
        </authorList>
    </citation>
    <scope>NUCLEOTIDE SEQUENCE [LARGE SCALE GENOMIC DNA]</scope>
    <source>
        <strain evidence="3 4">WH 0005</strain>
    </source>
</reference>
<protein>
    <submittedName>
        <fullName evidence="3">Flagellar hook-length control protein FliK</fullName>
    </submittedName>
</protein>
<dbReference type="PANTHER" id="PTHR23221:SF7">
    <property type="entry name" value="PHOSPHATIDYLINOSITOL-GLYCAN-SPECIFIC PHOSPHOLIPASE D"/>
    <property type="match status" value="1"/>
</dbReference>
<dbReference type="AlphaFoldDB" id="T2IVW0"/>
<evidence type="ECO:0000256" key="1">
    <source>
        <dbReference type="ARBA" id="ARBA00022729"/>
    </source>
</evidence>